<dbReference type="InterPro" id="IPR016093">
    <property type="entry name" value="MIR_motif"/>
</dbReference>
<dbReference type="OrthoDB" id="5588846at2759"/>
<evidence type="ECO:0000313" key="4">
    <source>
        <dbReference type="Proteomes" id="UP001153678"/>
    </source>
</evidence>
<dbReference type="AlphaFoldDB" id="A0A9W4WPF2"/>
<gene>
    <name evidence="3" type="ORF">FWILDA_LOCUS381</name>
</gene>
<dbReference type="InterPro" id="IPR036300">
    <property type="entry name" value="MIR_dom_sf"/>
</dbReference>
<proteinExistence type="predicted"/>
<evidence type="ECO:0000313" key="3">
    <source>
        <dbReference type="EMBL" id="CAI2162092.1"/>
    </source>
</evidence>
<dbReference type="EMBL" id="CAMKVN010000024">
    <property type="protein sequence ID" value="CAI2162092.1"/>
    <property type="molecule type" value="Genomic_DNA"/>
</dbReference>
<feature type="domain" description="MIR" evidence="2">
    <location>
        <begin position="75"/>
        <end position="129"/>
    </location>
</feature>
<dbReference type="Gene3D" id="2.80.10.50">
    <property type="match status" value="1"/>
</dbReference>
<accession>A0A9W4WPF2</accession>
<dbReference type="SUPFAM" id="SSF82109">
    <property type="entry name" value="MIR domain"/>
    <property type="match status" value="1"/>
</dbReference>
<name>A0A9W4WPF2_9GLOM</name>
<sequence length="254" mass="29391">MYLPKYDGNIHPDEWINDIQSGLQRNNLKVDVTYAKQLVDPIINLPDETDENDSFERLRDALKDDISFTIVMDESILIRNGSIVALKHVATGKYLSSIKNLKYQTGSMFQLVFVNDLLNSDALWNITFTSGTELASYSDTYIYLQHKSSSNFLGMYPGYYKSPVTRHNEVCCSSQENWKFNHSKLENYQGYLKSNDIINLSFTNRYNVQQVFLRSHDFQFTIGNDSYQEVVCHNERLGGNDEWCIEIVKQNLNS</sequence>
<reference evidence="3" key="1">
    <citation type="submission" date="2022-08" db="EMBL/GenBank/DDBJ databases">
        <authorList>
            <person name="Kallberg Y."/>
            <person name="Tangrot J."/>
            <person name="Rosling A."/>
        </authorList>
    </citation>
    <scope>NUCLEOTIDE SEQUENCE</scope>
    <source>
        <strain evidence="3">Wild A</strain>
    </source>
</reference>
<dbReference type="Proteomes" id="UP001153678">
    <property type="component" value="Unassembled WGS sequence"/>
</dbReference>
<organism evidence="3 4">
    <name type="scientific">Funneliformis geosporum</name>
    <dbReference type="NCBI Taxonomy" id="1117311"/>
    <lineage>
        <taxon>Eukaryota</taxon>
        <taxon>Fungi</taxon>
        <taxon>Fungi incertae sedis</taxon>
        <taxon>Mucoromycota</taxon>
        <taxon>Glomeromycotina</taxon>
        <taxon>Glomeromycetes</taxon>
        <taxon>Glomerales</taxon>
        <taxon>Glomeraceae</taxon>
        <taxon>Funneliformis</taxon>
    </lineage>
</organism>
<dbReference type="PROSITE" id="PS50919">
    <property type="entry name" value="MIR"/>
    <property type="match status" value="1"/>
</dbReference>
<evidence type="ECO:0000256" key="1">
    <source>
        <dbReference type="ARBA" id="ARBA00022737"/>
    </source>
</evidence>
<comment type="caution">
    <text evidence="3">The sequence shown here is derived from an EMBL/GenBank/DDBJ whole genome shotgun (WGS) entry which is preliminary data.</text>
</comment>
<keyword evidence="1" id="KW-0677">Repeat</keyword>
<protein>
    <submittedName>
        <fullName evidence="3">13821_t:CDS:1</fullName>
    </submittedName>
</protein>
<evidence type="ECO:0000259" key="2">
    <source>
        <dbReference type="PROSITE" id="PS50919"/>
    </source>
</evidence>
<keyword evidence="4" id="KW-1185">Reference proteome</keyword>
<dbReference type="CDD" id="cd23263">
    <property type="entry name" value="beta-trefoil_MIR"/>
    <property type="match status" value="1"/>
</dbReference>